<name>A0A9N7REC0_STRHE</name>
<dbReference type="SUPFAM" id="SSF50630">
    <property type="entry name" value="Acid proteases"/>
    <property type="match status" value="1"/>
</dbReference>
<feature type="region of interest" description="Disordered" evidence="2">
    <location>
        <begin position="226"/>
        <end position="264"/>
    </location>
</feature>
<dbReference type="InterPro" id="IPR032567">
    <property type="entry name" value="RTL1-rel"/>
</dbReference>
<accession>A0A9N7REC0</accession>
<dbReference type="InterPro" id="IPR005162">
    <property type="entry name" value="Retrotrans_gag_dom"/>
</dbReference>
<evidence type="ECO:0000256" key="2">
    <source>
        <dbReference type="SAM" id="MobiDB-lite"/>
    </source>
</evidence>
<dbReference type="Pfam" id="PF08284">
    <property type="entry name" value="RVP_2"/>
    <property type="match status" value="1"/>
</dbReference>
<dbReference type="InterPro" id="IPR001969">
    <property type="entry name" value="Aspartic_peptidase_AS"/>
</dbReference>
<protein>
    <recommendedName>
        <fullName evidence="3">CCHC-type domain-containing protein</fullName>
    </recommendedName>
</protein>
<dbReference type="InterPro" id="IPR001878">
    <property type="entry name" value="Znf_CCHC"/>
</dbReference>
<dbReference type="Gene3D" id="2.40.70.10">
    <property type="entry name" value="Acid Proteases"/>
    <property type="match status" value="1"/>
</dbReference>
<comment type="caution">
    <text evidence="4">The sequence shown here is derived from an EMBL/GenBank/DDBJ whole genome shotgun (WGS) entry which is preliminary data.</text>
</comment>
<dbReference type="Pfam" id="PF03732">
    <property type="entry name" value="Retrotrans_gag"/>
    <property type="match status" value="1"/>
</dbReference>
<dbReference type="GO" id="GO:0008270">
    <property type="term" value="F:zinc ion binding"/>
    <property type="evidence" value="ECO:0007669"/>
    <property type="project" value="UniProtKB-KW"/>
</dbReference>
<dbReference type="OrthoDB" id="914033at2759"/>
<sequence>LEMIFEVMDCPDRYRVLCVQLQLTGDARLWWSAYWSMRPGKKDGCTWDGWKELIREKYYPTYYRAEMERQFLALRQGTRSVDEYEREFTRLGAFVPDLVSIEAKRAHRFIDGILPAVRHNIVGHGVQTYARTVAIAQEVDASIRREAIPIPAKSVAQPPIQLVAAQQPKKQNKRKWKGPQDDRKNRPRQQQTPPCATCGRRHHGECLVGQNICFFCRQPGHISPNCPERLQQQQPPQQPQPQQQPRQQPPRPQQQQRGRQQARVFAVDQREADQHPGTMSGMIVLNDVPVYALFDTGATHSFISRRCLEVIGVHSITTVDPLEVSLDSGRKIVTDARATNLSLSIGGRILTSDAYVIEMRDFDLILGMDWLTRFHADIR</sequence>
<dbReference type="PANTHER" id="PTHR15503:SF45">
    <property type="entry name" value="RNA-DIRECTED DNA POLYMERASE HOMOLOG"/>
    <property type="match status" value="1"/>
</dbReference>
<dbReference type="AlphaFoldDB" id="A0A9N7REC0"/>
<dbReference type="GO" id="GO:0003676">
    <property type="term" value="F:nucleic acid binding"/>
    <property type="evidence" value="ECO:0007669"/>
    <property type="project" value="InterPro"/>
</dbReference>
<feature type="domain" description="CCHC-type" evidence="3">
    <location>
        <begin position="213"/>
        <end position="228"/>
    </location>
</feature>
<dbReference type="SMART" id="SM00343">
    <property type="entry name" value="ZnF_C2HC"/>
    <property type="match status" value="1"/>
</dbReference>
<keyword evidence="1" id="KW-0479">Metal-binding</keyword>
<gene>
    <name evidence="4" type="ORF">SHERM_21166</name>
</gene>
<keyword evidence="1" id="KW-0862">Zinc</keyword>
<feature type="non-terminal residue" evidence="4">
    <location>
        <position position="1"/>
    </location>
</feature>
<keyword evidence="1" id="KW-0863">Zinc-finger</keyword>
<dbReference type="PROSITE" id="PS50158">
    <property type="entry name" value="ZF_CCHC"/>
    <property type="match status" value="1"/>
</dbReference>
<evidence type="ECO:0000256" key="1">
    <source>
        <dbReference type="PROSITE-ProRule" id="PRU00047"/>
    </source>
</evidence>
<feature type="non-terminal residue" evidence="4">
    <location>
        <position position="379"/>
    </location>
</feature>
<keyword evidence="5" id="KW-1185">Reference proteome</keyword>
<dbReference type="SUPFAM" id="SSF57756">
    <property type="entry name" value="Retrovirus zinc finger-like domains"/>
    <property type="match status" value="1"/>
</dbReference>
<dbReference type="CDD" id="cd00303">
    <property type="entry name" value="retropepsin_like"/>
    <property type="match status" value="1"/>
</dbReference>
<dbReference type="InterPro" id="IPR036875">
    <property type="entry name" value="Znf_CCHC_sf"/>
</dbReference>
<dbReference type="InterPro" id="IPR021109">
    <property type="entry name" value="Peptidase_aspartic_dom_sf"/>
</dbReference>
<dbReference type="GO" id="GO:0006508">
    <property type="term" value="P:proteolysis"/>
    <property type="evidence" value="ECO:0007669"/>
    <property type="project" value="InterPro"/>
</dbReference>
<evidence type="ECO:0000313" key="5">
    <source>
        <dbReference type="Proteomes" id="UP001153555"/>
    </source>
</evidence>
<feature type="compositionally biased region" description="Low complexity" evidence="2">
    <location>
        <begin position="231"/>
        <end position="246"/>
    </location>
</feature>
<dbReference type="GO" id="GO:0004190">
    <property type="term" value="F:aspartic-type endopeptidase activity"/>
    <property type="evidence" value="ECO:0007669"/>
    <property type="project" value="InterPro"/>
</dbReference>
<reference evidence="4" key="1">
    <citation type="submission" date="2019-12" db="EMBL/GenBank/DDBJ databases">
        <authorList>
            <person name="Scholes J."/>
        </authorList>
    </citation>
    <scope>NUCLEOTIDE SEQUENCE</scope>
</reference>
<proteinExistence type="predicted"/>
<organism evidence="4 5">
    <name type="scientific">Striga hermonthica</name>
    <name type="common">Purple witchweed</name>
    <name type="synonym">Buchnera hermonthica</name>
    <dbReference type="NCBI Taxonomy" id="68872"/>
    <lineage>
        <taxon>Eukaryota</taxon>
        <taxon>Viridiplantae</taxon>
        <taxon>Streptophyta</taxon>
        <taxon>Embryophyta</taxon>
        <taxon>Tracheophyta</taxon>
        <taxon>Spermatophyta</taxon>
        <taxon>Magnoliopsida</taxon>
        <taxon>eudicotyledons</taxon>
        <taxon>Gunneridae</taxon>
        <taxon>Pentapetalae</taxon>
        <taxon>asterids</taxon>
        <taxon>lamiids</taxon>
        <taxon>Lamiales</taxon>
        <taxon>Orobanchaceae</taxon>
        <taxon>Buchnereae</taxon>
        <taxon>Striga</taxon>
    </lineage>
</organism>
<dbReference type="Proteomes" id="UP001153555">
    <property type="component" value="Unassembled WGS sequence"/>
</dbReference>
<dbReference type="EMBL" id="CACSLK010024742">
    <property type="protein sequence ID" value="CAA0824195.1"/>
    <property type="molecule type" value="Genomic_DNA"/>
</dbReference>
<feature type="region of interest" description="Disordered" evidence="2">
    <location>
        <begin position="163"/>
        <end position="200"/>
    </location>
</feature>
<evidence type="ECO:0000259" key="3">
    <source>
        <dbReference type="PROSITE" id="PS50158"/>
    </source>
</evidence>
<evidence type="ECO:0000313" key="4">
    <source>
        <dbReference type="EMBL" id="CAA0824195.1"/>
    </source>
</evidence>
<dbReference type="PANTHER" id="PTHR15503">
    <property type="entry name" value="LDOC1 RELATED"/>
    <property type="match status" value="1"/>
</dbReference>
<dbReference type="Pfam" id="PF00098">
    <property type="entry name" value="zf-CCHC"/>
    <property type="match status" value="1"/>
</dbReference>
<dbReference type="PROSITE" id="PS00141">
    <property type="entry name" value="ASP_PROTEASE"/>
    <property type="match status" value="1"/>
</dbReference>